<accession>A0AAD7SLB3</accession>
<reference evidence="1" key="1">
    <citation type="journal article" date="2023" name="Science">
        <title>Genome structures resolve the early diversification of teleost fishes.</title>
        <authorList>
            <person name="Parey E."/>
            <person name="Louis A."/>
            <person name="Montfort J."/>
            <person name="Bouchez O."/>
            <person name="Roques C."/>
            <person name="Iampietro C."/>
            <person name="Lluch J."/>
            <person name="Castinel A."/>
            <person name="Donnadieu C."/>
            <person name="Desvignes T."/>
            <person name="Floi Bucao C."/>
            <person name="Jouanno E."/>
            <person name="Wen M."/>
            <person name="Mejri S."/>
            <person name="Dirks R."/>
            <person name="Jansen H."/>
            <person name="Henkel C."/>
            <person name="Chen W.J."/>
            <person name="Zahm M."/>
            <person name="Cabau C."/>
            <person name="Klopp C."/>
            <person name="Thompson A.W."/>
            <person name="Robinson-Rechavi M."/>
            <person name="Braasch I."/>
            <person name="Lecointre G."/>
            <person name="Bobe J."/>
            <person name="Postlethwait J.H."/>
            <person name="Berthelot C."/>
            <person name="Roest Crollius H."/>
            <person name="Guiguen Y."/>
        </authorList>
    </citation>
    <scope>NUCLEOTIDE SEQUENCE</scope>
    <source>
        <strain evidence="1">NC1722</strain>
    </source>
</reference>
<protein>
    <submittedName>
        <fullName evidence="1">Uncharacterized protein</fullName>
    </submittedName>
</protein>
<organism evidence="1 2">
    <name type="scientific">Aldrovandia affinis</name>
    <dbReference type="NCBI Taxonomy" id="143900"/>
    <lineage>
        <taxon>Eukaryota</taxon>
        <taxon>Metazoa</taxon>
        <taxon>Chordata</taxon>
        <taxon>Craniata</taxon>
        <taxon>Vertebrata</taxon>
        <taxon>Euteleostomi</taxon>
        <taxon>Actinopterygii</taxon>
        <taxon>Neopterygii</taxon>
        <taxon>Teleostei</taxon>
        <taxon>Notacanthiformes</taxon>
        <taxon>Halosauridae</taxon>
        <taxon>Aldrovandia</taxon>
    </lineage>
</organism>
<keyword evidence="2" id="KW-1185">Reference proteome</keyword>
<dbReference type="Proteomes" id="UP001221898">
    <property type="component" value="Unassembled WGS sequence"/>
</dbReference>
<dbReference type="EMBL" id="JAINUG010000051">
    <property type="protein sequence ID" value="KAJ8404754.1"/>
    <property type="molecule type" value="Genomic_DNA"/>
</dbReference>
<sequence length="109" mass="11780">MGMCVMSGSRGANRLRMIQQASRRSRGSPAWKSLRSTAALARTLLSPLPVEASPRLRRREGGMVRGRAELTAAEDPELELESVPSVTFELAADLASRWLLCETLLVGGG</sequence>
<name>A0AAD7SLB3_9TELE</name>
<evidence type="ECO:0000313" key="1">
    <source>
        <dbReference type="EMBL" id="KAJ8404754.1"/>
    </source>
</evidence>
<evidence type="ECO:0000313" key="2">
    <source>
        <dbReference type="Proteomes" id="UP001221898"/>
    </source>
</evidence>
<dbReference type="AlphaFoldDB" id="A0AAD7SLB3"/>
<gene>
    <name evidence="1" type="ORF">AAFF_G00331410</name>
</gene>
<comment type="caution">
    <text evidence="1">The sequence shown here is derived from an EMBL/GenBank/DDBJ whole genome shotgun (WGS) entry which is preliminary data.</text>
</comment>
<proteinExistence type="predicted"/>